<name>A0ACB8TRU4_9APHY</name>
<sequence>MPLCTTGTTTYPQYPPNACLSLQPPPTTSAMSPTSLRLGSIAPNFHADTTDGPIDFHDWIGSSWVMFFSHPGDFTPVCTTELADISHRQPQFLERNIKVIGISADALQEHYDWIDDIIEIGNKTAPTCVEYPIIADPRREISRLYEMLDEGDVSNIRTVFIIDPKKTIRAMLLYPASVGRNFDEIIRVFDSLQLGDKHKVTTPDTPLTSHTFARRHYPCHSSQIGDLGSLGLFL</sequence>
<reference evidence="1" key="1">
    <citation type="journal article" date="2021" name="Environ. Microbiol.">
        <title>Gene family expansions and transcriptome signatures uncover fungal adaptations to wood decay.</title>
        <authorList>
            <person name="Hage H."/>
            <person name="Miyauchi S."/>
            <person name="Viragh M."/>
            <person name="Drula E."/>
            <person name="Min B."/>
            <person name="Chaduli D."/>
            <person name="Navarro D."/>
            <person name="Favel A."/>
            <person name="Norest M."/>
            <person name="Lesage-Meessen L."/>
            <person name="Balint B."/>
            <person name="Merenyi Z."/>
            <person name="de Eugenio L."/>
            <person name="Morin E."/>
            <person name="Martinez A.T."/>
            <person name="Baldrian P."/>
            <person name="Stursova M."/>
            <person name="Martinez M.J."/>
            <person name="Novotny C."/>
            <person name="Magnuson J.K."/>
            <person name="Spatafora J.W."/>
            <person name="Maurice S."/>
            <person name="Pangilinan J."/>
            <person name="Andreopoulos W."/>
            <person name="LaButti K."/>
            <person name="Hundley H."/>
            <person name="Na H."/>
            <person name="Kuo A."/>
            <person name="Barry K."/>
            <person name="Lipzen A."/>
            <person name="Henrissat B."/>
            <person name="Riley R."/>
            <person name="Ahrendt S."/>
            <person name="Nagy L.G."/>
            <person name="Grigoriev I.V."/>
            <person name="Martin F."/>
            <person name="Rosso M.N."/>
        </authorList>
    </citation>
    <scope>NUCLEOTIDE SEQUENCE</scope>
    <source>
        <strain evidence="1">CBS 384.51</strain>
    </source>
</reference>
<proteinExistence type="predicted"/>
<comment type="caution">
    <text evidence="1">The sequence shown here is derived from an EMBL/GenBank/DDBJ whole genome shotgun (WGS) entry which is preliminary data.</text>
</comment>
<protein>
    <submittedName>
        <fullName evidence="1">Thioredoxin-like protein</fullName>
    </submittedName>
</protein>
<gene>
    <name evidence="1" type="ORF">BDY19DRAFT_475444</name>
</gene>
<organism evidence="1 2">
    <name type="scientific">Irpex rosettiformis</name>
    <dbReference type="NCBI Taxonomy" id="378272"/>
    <lineage>
        <taxon>Eukaryota</taxon>
        <taxon>Fungi</taxon>
        <taxon>Dikarya</taxon>
        <taxon>Basidiomycota</taxon>
        <taxon>Agaricomycotina</taxon>
        <taxon>Agaricomycetes</taxon>
        <taxon>Polyporales</taxon>
        <taxon>Irpicaceae</taxon>
        <taxon>Irpex</taxon>
    </lineage>
</organism>
<dbReference type="EMBL" id="MU274938">
    <property type="protein sequence ID" value="KAI0084771.1"/>
    <property type="molecule type" value="Genomic_DNA"/>
</dbReference>
<keyword evidence="2" id="KW-1185">Reference proteome</keyword>
<accession>A0ACB8TRU4</accession>
<evidence type="ECO:0000313" key="2">
    <source>
        <dbReference type="Proteomes" id="UP001055072"/>
    </source>
</evidence>
<evidence type="ECO:0000313" key="1">
    <source>
        <dbReference type="EMBL" id="KAI0084771.1"/>
    </source>
</evidence>
<dbReference type="Proteomes" id="UP001055072">
    <property type="component" value="Unassembled WGS sequence"/>
</dbReference>